<evidence type="ECO:0000313" key="2">
    <source>
        <dbReference type="EMBL" id="KAK0602221.1"/>
    </source>
</evidence>
<feature type="compositionally biased region" description="Basic and acidic residues" evidence="1">
    <location>
        <begin position="113"/>
        <end position="130"/>
    </location>
</feature>
<gene>
    <name evidence="2" type="ORF">LWI29_031464</name>
</gene>
<evidence type="ECO:0000313" key="3">
    <source>
        <dbReference type="Proteomes" id="UP001168877"/>
    </source>
</evidence>
<proteinExistence type="predicted"/>
<organism evidence="2 3">
    <name type="scientific">Acer saccharum</name>
    <name type="common">Sugar maple</name>
    <dbReference type="NCBI Taxonomy" id="4024"/>
    <lineage>
        <taxon>Eukaryota</taxon>
        <taxon>Viridiplantae</taxon>
        <taxon>Streptophyta</taxon>
        <taxon>Embryophyta</taxon>
        <taxon>Tracheophyta</taxon>
        <taxon>Spermatophyta</taxon>
        <taxon>Magnoliopsida</taxon>
        <taxon>eudicotyledons</taxon>
        <taxon>Gunneridae</taxon>
        <taxon>Pentapetalae</taxon>
        <taxon>rosids</taxon>
        <taxon>malvids</taxon>
        <taxon>Sapindales</taxon>
        <taxon>Sapindaceae</taxon>
        <taxon>Hippocastanoideae</taxon>
        <taxon>Acereae</taxon>
        <taxon>Acer</taxon>
    </lineage>
</organism>
<protein>
    <submittedName>
        <fullName evidence="2">Uncharacterized protein</fullName>
    </submittedName>
</protein>
<dbReference type="Proteomes" id="UP001168877">
    <property type="component" value="Unassembled WGS sequence"/>
</dbReference>
<name>A0AA39SNY4_ACESA</name>
<reference evidence="2" key="2">
    <citation type="submission" date="2023-06" db="EMBL/GenBank/DDBJ databases">
        <authorList>
            <person name="Swenson N.G."/>
            <person name="Wegrzyn J.L."/>
            <person name="Mcevoy S.L."/>
        </authorList>
    </citation>
    <scope>NUCLEOTIDE SEQUENCE</scope>
    <source>
        <strain evidence="2">NS2018</strain>
        <tissue evidence="2">Leaf</tissue>
    </source>
</reference>
<dbReference type="AlphaFoldDB" id="A0AA39SNY4"/>
<evidence type="ECO:0000256" key="1">
    <source>
        <dbReference type="SAM" id="MobiDB-lite"/>
    </source>
</evidence>
<keyword evidence="3" id="KW-1185">Reference proteome</keyword>
<feature type="region of interest" description="Disordered" evidence="1">
    <location>
        <begin position="99"/>
        <end position="130"/>
    </location>
</feature>
<accession>A0AA39SNY4</accession>
<sequence>MKVQEGGIEDEMKRNLQVTQAAYEKLLNGFMEASQDRFMEASQDRFSKLERSINRIERNMGRIADRVLNREFGSSRDSLNLGSARAILRSGRIVNNGRNEEVTEVTDESNTSSRERNDEEKRISDRENIKDGRIQIPDEVEASKMNPINNKLSSPSVPKKLLELNYDFPLLDALVEPLSIIF</sequence>
<comment type="caution">
    <text evidence="2">The sequence shown here is derived from an EMBL/GenBank/DDBJ whole genome shotgun (WGS) entry which is preliminary data.</text>
</comment>
<dbReference type="EMBL" id="JAUESC010000003">
    <property type="protein sequence ID" value="KAK0602221.1"/>
    <property type="molecule type" value="Genomic_DNA"/>
</dbReference>
<reference evidence="2" key="1">
    <citation type="journal article" date="2022" name="Plant J.">
        <title>Strategies of tolerance reflected in two North American maple genomes.</title>
        <authorList>
            <person name="McEvoy S.L."/>
            <person name="Sezen U.U."/>
            <person name="Trouern-Trend A."/>
            <person name="McMahon S.M."/>
            <person name="Schaberg P.G."/>
            <person name="Yang J."/>
            <person name="Wegrzyn J.L."/>
            <person name="Swenson N.G."/>
        </authorList>
    </citation>
    <scope>NUCLEOTIDE SEQUENCE</scope>
    <source>
        <strain evidence="2">NS2018</strain>
    </source>
</reference>